<dbReference type="RefSeq" id="XP_006813585.1">
    <property type="nucleotide sequence ID" value="XM_006813522.1"/>
</dbReference>
<gene>
    <name evidence="2" type="primary">LOC102804316</name>
</gene>
<evidence type="ECO:0000313" key="1">
    <source>
        <dbReference type="Proteomes" id="UP000694865"/>
    </source>
</evidence>
<dbReference type="PANTHER" id="PTHR21597:SF0">
    <property type="entry name" value="THO COMPLEX SUBUNIT 2"/>
    <property type="match status" value="1"/>
</dbReference>
<dbReference type="InterPro" id="IPR040007">
    <property type="entry name" value="Tho2"/>
</dbReference>
<accession>A0ABM0M0P4</accession>
<keyword evidence="1" id="KW-1185">Reference proteome</keyword>
<sequence length="98" mass="11278">MIQQHKSLMVEARQYARKMSMMILSDKGNEKDADKEEKNDQETDYQKLGLCEALLQLGDWHHAKLLMDKLPPFTAALKKPIALAMCHLIHATIEPLYN</sequence>
<name>A0ABM0M0P4_SACKO</name>
<evidence type="ECO:0000313" key="2">
    <source>
        <dbReference type="RefSeq" id="XP_006813585.1"/>
    </source>
</evidence>
<organism evidence="1 2">
    <name type="scientific">Saccoglossus kowalevskii</name>
    <name type="common">Acorn worm</name>
    <dbReference type="NCBI Taxonomy" id="10224"/>
    <lineage>
        <taxon>Eukaryota</taxon>
        <taxon>Metazoa</taxon>
        <taxon>Hemichordata</taxon>
        <taxon>Enteropneusta</taxon>
        <taxon>Harrimaniidae</taxon>
        <taxon>Saccoglossus</taxon>
    </lineage>
</organism>
<protein>
    <submittedName>
        <fullName evidence="2">THO complex subunit 2-like</fullName>
    </submittedName>
</protein>
<reference evidence="2" key="1">
    <citation type="submission" date="2025-08" db="UniProtKB">
        <authorList>
            <consortium name="RefSeq"/>
        </authorList>
    </citation>
    <scope>IDENTIFICATION</scope>
    <source>
        <tissue evidence="2">Testes</tissue>
    </source>
</reference>
<dbReference type="GeneID" id="102804316"/>
<dbReference type="PANTHER" id="PTHR21597">
    <property type="entry name" value="THO2 PROTEIN"/>
    <property type="match status" value="1"/>
</dbReference>
<feature type="non-terminal residue" evidence="2">
    <location>
        <position position="98"/>
    </location>
</feature>
<proteinExistence type="predicted"/>
<dbReference type="Proteomes" id="UP000694865">
    <property type="component" value="Unplaced"/>
</dbReference>